<evidence type="ECO:0000313" key="6">
    <source>
        <dbReference type="Proteomes" id="UP000539953"/>
    </source>
</evidence>
<protein>
    <submittedName>
        <fullName evidence="5">Integral membrane protein (TIGR01906 family)</fullName>
    </submittedName>
</protein>
<feature type="transmembrane region" description="Helical" evidence="4">
    <location>
        <begin position="132"/>
        <end position="152"/>
    </location>
</feature>
<dbReference type="RefSeq" id="WP_183328089.1">
    <property type="nucleotide sequence ID" value="NZ_JACHHK010000003.1"/>
</dbReference>
<dbReference type="GO" id="GO:0015293">
    <property type="term" value="F:symporter activity"/>
    <property type="evidence" value="ECO:0007669"/>
    <property type="project" value="InterPro"/>
</dbReference>
<keyword evidence="1 4" id="KW-0812">Transmembrane</keyword>
<feature type="transmembrane region" description="Helical" evidence="4">
    <location>
        <begin position="102"/>
        <end position="120"/>
    </location>
</feature>
<feature type="transmembrane region" description="Helical" evidence="4">
    <location>
        <begin position="189"/>
        <end position="215"/>
    </location>
</feature>
<proteinExistence type="predicted"/>
<evidence type="ECO:0000256" key="2">
    <source>
        <dbReference type="ARBA" id="ARBA00022989"/>
    </source>
</evidence>
<evidence type="ECO:0000256" key="3">
    <source>
        <dbReference type="ARBA" id="ARBA00023136"/>
    </source>
</evidence>
<evidence type="ECO:0000313" key="5">
    <source>
        <dbReference type="EMBL" id="MBB5182944.1"/>
    </source>
</evidence>
<accession>A0A7W8CYY9</accession>
<dbReference type="SUPFAM" id="SSF118215">
    <property type="entry name" value="Proton glutamate symport protein"/>
    <property type="match status" value="1"/>
</dbReference>
<name>A0A7W8CYY9_9FIRM</name>
<keyword evidence="2 4" id="KW-1133">Transmembrane helix</keyword>
<dbReference type="AlphaFoldDB" id="A0A7W8CYY9"/>
<feature type="transmembrane region" description="Helical" evidence="4">
    <location>
        <begin position="7"/>
        <end position="26"/>
    </location>
</feature>
<organism evidence="5 6">
    <name type="scientific">Catenisphaera adipataccumulans</name>
    <dbReference type="NCBI Taxonomy" id="700500"/>
    <lineage>
        <taxon>Bacteria</taxon>
        <taxon>Bacillati</taxon>
        <taxon>Bacillota</taxon>
        <taxon>Erysipelotrichia</taxon>
        <taxon>Erysipelotrichales</taxon>
        <taxon>Erysipelotrichaceae</taxon>
        <taxon>Catenisphaera</taxon>
    </lineage>
</organism>
<evidence type="ECO:0000256" key="4">
    <source>
        <dbReference type="SAM" id="Phobius"/>
    </source>
</evidence>
<dbReference type="InterPro" id="IPR010178">
    <property type="entry name" value="Lit"/>
</dbReference>
<gene>
    <name evidence="5" type="ORF">HNQ47_000964</name>
</gene>
<sequence length="229" mass="27249">MKKLISFLFGWSIILVILIGSIRFWALRPSFYETLYKQNHLAEQLDVSEQDLNRCIEVLLAYLEDERQDIHCTITKDGRSQEAFDKRERLHMVDVKNLYQNVLKLGNGCLVFALCAFLYLRKDHWREWLSRGILQAGLCFVTIMAFLGIWMATDFNDFWVHFHYVFFPQNDYWILTPGVDFMIDMLPEFVFNALVTRIVITDLIVFAVLFGYCIYYQRRKAPIAWEEEK</sequence>
<evidence type="ECO:0000256" key="1">
    <source>
        <dbReference type="ARBA" id="ARBA00022692"/>
    </source>
</evidence>
<dbReference type="InterPro" id="IPR036458">
    <property type="entry name" value="Na:dicarbo_symporter_sf"/>
</dbReference>
<dbReference type="NCBIfam" id="TIGR01906">
    <property type="entry name" value="integ_TIGR01906"/>
    <property type="match status" value="1"/>
</dbReference>
<dbReference type="Pfam" id="PF07314">
    <property type="entry name" value="Lit"/>
    <property type="match status" value="1"/>
</dbReference>
<reference evidence="5 6" key="1">
    <citation type="submission" date="2020-08" db="EMBL/GenBank/DDBJ databases">
        <title>Genomic Encyclopedia of Type Strains, Phase IV (KMG-IV): sequencing the most valuable type-strain genomes for metagenomic binning, comparative biology and taxonomic classification.</title>
        <authorList>
            <person name="Goeker M."/>
        </authorList>
    </citation>
    <scope>NUCLEOTIDE SEQUENCE [LARGE SCALE GENOMIC DNA]</scope>
    <source>
        <strain evidence="5 6">DSM 25799</strain>
    </source>
</reference>
<dbReference type="EMBL" id="JACHHK010000003">
    <property type="protein sequence ID" value="MBB5182944.1"/>
    <property type="molecule type" value="Genomic_DNA"/>
</dbReference>
<dbReference type="Proteomes" id="UP000539953">
    <property type="component" value="Unassembled WGS sequence"/>
</dbReference>
<keyword evidence="6" id="KW-1185">Reference proteome</keyword>
<dbReference type="GO" id="GO:0016020">
    <property type="term" value="C:membrane"/>
    <property type="evidence" value="ECO:0007669"/>
    <property type="project" value="InterPro"/>
</dbReference>
<comment type="caution">
    <text evidence="5">The sequence shown here is derived from an EMBL/GenBank/DDBJ whole genome shotgun (WGS) entry which is preliminary data.</text>
</comment>
<keyword evidence="3 4" id="KW-0472">Membrane</keyword>